<dbReference type="PROSITE" id="PS00463">
    <property type="entry name" value="ZN2_CY6_FUNGAL_1"/>
    <property type="match status" value="1"/>
</dbReference>
<dbReference type="CDD" id="cd00067">
    <property type="entry name" value="GAL4"/>
    <property type="match status" value="1"/>
</dbReference>
<reference evidence="5 6" key="1">
    <citation type="submission" date="2016-07" db="EMBL/GenBank/DDBJ databases">
        <title>Multiple horizontal gene transfer events from other fungi enriched the ability of initially mycotrophic Trichoderma (Ascomycota) to feed on dead plant biomass.</title>
        <authorList>
            <consortium name="DOE Joint Genome Institute"/>
            <person name="Aerts A."/>
            <person name="Atanasova L."/>
            <person name="Chenthamara K."/>
            <person name="Zhang J."/>
            <person name="Grujic M."/>
            <person name="Henrissat B."/>
            <person name="Kuo A."/>
            <person name="Salamov A."/>
            <person name="Lipzen A."/>
            <person name="Labutti K."/>
            <person name="Barry K."/>
            <person name="Miao Y."/>
            <person name="Rahimi M.J."/>
            <person name="Shen Q."/>
            <person name="Grigoriev I.V."/>
            <person name="Kubicek C.P."/>
            <person name="Druzhinina I.S."/>
        </authorList>
    </citation>
    <scope>NUCLEOTIDE SEQUENCE [LARGE SCALE GENOMIC DNA]</scope>
    <source>
        <strain evidence="5 6">ATCC 18648</strain>
    </source>
</reference>
<sequence length="672" mass="75086">MSERSPSCVACARRKVKCDRLKPCSSCGKSGAACIYRAPVPLQRHRRRLTQGDLLSKIQELESILDSHGITFEALGNSWIRSHWEDKLVGGPQTTQTIPEATASVKTTSVEAEVPSASQEEESSHPDVLLASGEQACAAWLWSSLPEVLKTPPISQLKQHGENEDGETFKRTEATVTTPSLLLSPYPLSTAPEQLELHPDPKHVFKLWQAFADNVNPLTKVIHAPTLQRKILEAAWTVESVAKPLEATMFAVYALAIASMKPATCIDAFRETKSMLLSRYRTGALRALSGTNLFSARDLEVLQALTLVMMIDTQSEFTITAVAVAMRIAHKLGLHRAAGDTRTPFFDQEMQVRLWWYIRGLNSRVRRGMGLLSTIDDLGDARLPMNVNDADLHPLMEKPPAVQHTAATEMVYCLMKYDLWNFVRKSSSFSGDLNPRERAAQLITSTSAENMAKKRSVLGEVDRMLQERYLVHLDQSIPLHQLSAALAGLTIHNQRFLMFHPRHQPEGGRYMSPADQDLVFESSVRLLELNRQVRSTNFSINLVDHMACRTQVDALVYMISELRQRTSGPLVETAWDLITEVYGQPSLMPPCDDDFFTALAGLTLQAWDARYEALDRLSVVPPFIETLQAGRNQAETADGPAAEMEALQTVRMGDLVQNEPLDWTYWTDLLQP</sequence>
<dbReference type="PANTHER" id="PTHR31001:SF85">
    <property type="entry name" value="ZN(II)2CYS6 TRANSCRIPTION FACTOR (EUROFUNG)"/>
    <property type="match status" value="1"/>
</dbReference>
<dbReference type="Pfam" id="PF04082">
    <property type="entry name" value="Fungal_trans"/>
    <property type="match status" value="1"/>
</dbReference>
<dbReference type="GO" id="GO:0006351">
    <property type="term" value="P:DNA-templated transcription"/>
    <property type="evidence" value="ECO:0007669"/>
    <property type="project" value="InterPro"/>
</dbReference>
<keyword evidence="6" id="KW-1185">Reference proteome</keyword>
<feature type="domain" description="Zn(2)-C6 fungal-type" evidence="4">
    <location>
        <begin position="7"/>
        <end position="36"/>
    </location>
</feature>
<dbReference type="GO" id="GO:0003677">
    <property type="term" value="F:DNA binding"/>
    <property type="evidence" value="ECO:0007669"/>
    <property type="project" value="InterPro"/>
</dbReference>
<dbReference type="Pfam" id="PF00172">
    <property type="entry name" value="Zn_clus"/>
    <property type="match status" value="1"/>
</dbReference>
<evidence type="ECO:0000313" key="5">
    <source>
        <dbReference type="EMBL" id="PTB75425.1"/>
    </source>
</evidence>
<evidence type="ECO:0000259" key="4">
    <source>
        <dbReference type="PROSITE" id="PS50048"/>
    </source>
</evidence>
<dbReference type="InterPro" id="IPR001138">
    <property type="entry name" value="Zn2Cys6_DnaBD"/>
</dbReference>
<proteinExistence type="predicted"/>
<evidence type="ECO:0000256" key="1">
    <source>
        <dbReference type="ARBA" id="ARBA00004123"/>
    </source>
</evidence>
<protein>
    <recommendedName>
        <fullName evidence="4">Zn(2)-C6 fungal-type domain-containing protein</fullName>
    </recommendedName>
</protein>
<dbReference type="CDD" id="cd12148">
    <property type="entry name" value="fungal_TF_MHR"/>
    <property type="match status" value="1"/>
</dbReference>
<dbReference type="Gene3D" id="4.10.240.10">
    <property type="entry name" value="Zn(2)-C6 fungal-type DNA-binding domain"/>
    <property type="match status" value="1"/>
</dbReference>
<dbReference type="EMBL" id="KZ679134">
    <property type="protein sequence ID" value="PTB75425.1"/>
    <property type="molecule type" value="Genomic_DNA"/>
</dbReference>
<dbReference type="OrthoDB" id="2269373at2759"/>
<gene>
    <name evidence="5" type="ORF">M440DRAFT_342572</name>
</gene>
<dbReference type="SUPFAM" id="SSF57701">
    <property type="entry name" value="Zn2/Cys6 DNA-binding domain"/>
    <property type="match status" value="1"/>
</dbReference>
<dbReference type="InterPro" id="IPR050613">
    <property type="entry name" value="Sec_Metabolite_Reg"/>
</dbReference>
<name>A0A2T4C1N7_TRILO</name>
<dbReference type="STRING" id="983965.A0A2T4C1N7"/>
<dbReference type="AlphaFoldDB" id="A0A2T4C1N7"/>
<dbReference type="SMART" id="SM00066">
    <property type="entry name" value="GAL4"/>
    <property type="match status" value="1"/>
</dbReference>
<organism evidence="5 6">
    <name type="scientific">Trichoderma longibrachiatum ATCC 18648</name>
    <dbReference type="NCBI Taxonomy" id="983965"/>
    <lineage>
        <taxon>Eukaryota</taxon>
        <taxon>Fungi</taxon>
        <taxon>Dikarya</taxon>
        <taxon>Ascomycota</taxon>
        <taxon>Pezizomycotina</taxon>
        <taxon>Sordariomycetes</taxon>
        <taxon>Hypocreomycetidae</taxon>
        <taxon>Hypocreales</taxon>
        <taxon>Hypocreaceae</taxon>
        <taxon>Trichoderma</taxon>
    </lineage>
</organism>
<dbReference type="InterPro" id="IPR007219">
    <property type="entry name" value="XnlR_reg_dom"/>
</dbReference>
<evidence type="ECO:0000313" key="6">
    <source>
        <dbReference type="Proteomes" id="UP000240760"/>
    </source>
</evidence>
<dbReference type="Proteomes" id="UP000240760">
    <property type="component" value="Unassembled WGS sequence"/>
</dbReference>
<accession>A0A2T4C1N7</accession>
<evidence type="ECO:0000256" key="3">
    <source>
        <dbReference type="ARBA" id="ARBA00023242"/>
    </source>
</evidence>
<dbReference type="PROSITE" id="PS50048">
    <property type="entry name" value="ZN2_CY6_FUNGAL_2"/>
    <property type="match status" value="1"/>
</dbReference>
<comment type="subcellular location">
    <subcellularLocation>
        <location evidence="1">Nucleus</location>
    </subcellularLocation>
</comment>
<dbReference type="GO" id="GO:0000981">
    <property type="term" value="F:DNA-binding transcription factor activity, RNA polymerase II-specific"/>
    <property type="evidence" value="ECO:0007669"/>
    <property type="project" value="InterPro"/>
</dbReference>
<dbReference type="PANTHER" id="PTHR31001">
    <property type="entry name" value="UNCHARACTERIZED TRANSCRIPTIONAL REGULATORY PROTEIN"/>
    <property type="match status" value="1"/>
</dbReference>
<evidence type="ECO:0000256" key="2">
    <source>
        <dbReference type="ARBA" id="ARBA00022723"/>
    </source>
</evidence>
<dbReference type="InterPro" id="IPR036864">
    <property type="entry name" value="Zn2-C6_fun-type_DNA-bd_sf"/>
</dbReference>
<keyword evidence="2" id="KW-0479">Metal-binding</keyword>
<keyword evidence="3" id="KW-0539">Nucleus</keyword>
<dbReference type="GO" id="GO:0005634">
    <property type="term" value="C:nucleus"/>
    <property type="evidence" value="ECO:0007669"/>
    <property type="project" value="UniProtKB-SubCell"/>
</dbReference>
<dbReference type="GO" id="GO:0008270">
    <property type="term" value="F:zinc ion binding"/>
    <property type="evidence" value="ECO:0007669"/>
    <property type="project" value="InterPro"/>
</dbReference>